<proteinExistence type="predicted"/>
<dbReference type="Proteomes" id="UP001219518">
    <property type="component" value="Unassembled WGS sequence"/>
</dbReference>
<keyword evidence="3" id="KW-0489">Methyltransferase</keyword>
<keyword evidence="1" id="KW-0732">Signal</keyword>
<name>A0AAE1LQY3_9NEOP</name>
<feature type="chain" id="PRO_5042442911" evidence="1">
    <location>
        <begin position="20"/>
        <end position="143"/>
    </location>
</feature>
<keyword evidence="3" id="KW-0808">Transferase</keyword>
<keyword evidence="3" id="KW-0689">Ribosomal protein</keyword>
<reference evidence="3" key="2">
    <citation type="journal article" date="2023" name="BMC Genomics">
        <title>Pest status, molecular evolution, and epigenetic factors derived from the genome assembly of Frankliniella fusca, a thysanopteran phytovirus vector.</title>
        <authorList>
            <person name="Catto M.A."/>
            <person name="Labadie P.E."/>
            <person name="Jacobson A.L."/>
            <person name="Kennedy G.G."/>
            <person name="Srinivasan R."/>
            <person name="Hunt B.G."/>
        </authorList>
    </citation>
    <scope>NUCLEOTIDE SEQUENCE</scope>
    <source>
        <strain evidence="3">PL_HMW_Pooled</strain>
    </source>
</reference>
<evidence type="ECO:0000256" key="1">
    <source>
        <dbReference type="SAM" id="SignalP"/>
    </source>
</evidence>
<dbReference type="EMBL" id="JAHWGI010001396">
    <property type="protein sequence ID" value="KAK3929331.1"/>
    <property type="molecule type" value="Genomic_DNA"/>
</dbReference>
<organism evidence="3 4">
    <name type="scientific">Frankliniella fusca</name>
    <dbReference type="NCBI Taxonomy" id="407009"/>
    <lineage>
        <taxon>Eukaryota</taxon>
        <taxon>Metazoa</taxon>
        <taxon>Ecdysozoa</taxon>
        <taxon>Arthropoda</taxon>
        <taxon>Hexapoda</taxon>
        <taxon>Insecta</taxon>
        <taxon>Pterygota</taxon>
        <taxon>Neoptera</taxon>
        <taxon>Paraneoptera</taxon>
        <taxon>Thysanoptera</taxon>
        <taxon>Terebrantia</taxon>
        <taxon>Thripoidea</taxon>
        <taxon>Thripidae</taxon>
        <taxon>Frankliniella</taxon>
    </lineage>
</organism>
<keyword evidence="3" id="KW-0687">Ribonucleoprotein</keyword>
<dbReference type="GO" id="GO:0005840">
    <property type="term" value="C:ribosome"/>
    <property type="evidence" value="ECO:0007669"/>
    <property type="project" value="UniProtKB-KW"/>
</dbReference>
<evidence type="ECO:0000313" key="2">
    <source>
        <dbReference type="EMBL" id="KAK3929330.1"/>
    </source>
</evidence>
<evidence type="ECO:0000313" key="4">
    <source>
        <dbReference type="Proteomes" id="UP001219518"/>
    </source>
</evidence>
<keyword evidence="4" id="KW-1185">Reference proteome</keyword>
<evidence type="ECO:0000313" key="3">
    <source>
        <dbReference type="EMBL" id="KAK3929331.1"/>
    </source>
</evidence>
<gene>
    <name evidence="2" type="ORF">KUF71_017790</name>
    <name evidence="3" type="ORF">KUF71_017791</name>
</gene>
<reference evidence="3" key="1">
    <citation type="submission" date="2021-07" db="EMBL/GenBank/DDBJ databases">
        <authorList>
            <person name="Catto M.A."/>
            <person name="Jacobson A."/>
            <person name="Kennedy G."/>
            <person name="Labadie P."/>
            <person name="Hunt B.G."/>
            <person name="Srinivasan R."/>
        </authorList>
    </citation>
    <scope>NUCLEOTIDE SEQUENCE</scope>
    <source>
        <strain evidence="3">PL_HMW_Pooled</strain>
        <tissue evidence="3">Head</tissue>
    </source>
</reference>
<sequence length="143" mass="16115">MQLFAVGCGAGVFSLGILGSTGCRSSAQGPAAKSQVFKLRCLQRAGCERCHLGHQRRSKGEDTQQEKYYVYFFIDVFHSCNVNDSSTLWLLRLDWWSRQGFPRSILDPLVEQWMLQHQLGPTCGTVGETSKILNQREEEKSAN</sequence>
<dbReference type="EMBL" id="JAHWGI010001396">
    <property type="protein sequence ID" value="KAK3929330.1"/>
    <property type="molecule type" value="Genomic_DNA"/>
</dbReference>
<comment type="caution">
    <text evidence="3">The sequence shown here is derived from an EMBL/GenBank/DDBJ whole genome shotgun (WGS) entry which is preliminary data.</text>
</comment>
<dbReference type="GO" id="GO:0032259">
    <property type="term" value="P:methylation"/>
    <property type="evidence" value="ECO:0007669"/>
    <property type="project" value="UniProtKB-KW"/>
</dbReference>
<dbReference type="AlphaFoldDB" id="A0AAE1LQY3"/>
<dbReference type="GO" id="GO:0008168">
    <property type="term" value="F:methyltransferase activity"/>
    <property type="evidence" value="ECO:0007669"/>
    <property type="project" value="UniProtKB-KW"/>
</dbReference>
<feature type="signal peptide" evidence="1">
    <location>
        <begin position="1"/>
        <end position="19"/>
    </location>
</feature>
<accession>A0AAE1LQY3</accession>
<protein>
    <submittedName>
        <fullName evidence="3">Ribosomal protein L11 methyltransferase</fullName>
    </submittedName>
</protein>